<evidence type="ECO:0008006" key="4">
    <source>
        <dbReference type="Google" id="ProtNLM"/>
    </source>
</evidence>
<organism evidence="2 3">
    <name type="scientific">Amborella trichopoda</name>
    <dbReference type="NCBI Taxonomy" id="13333"/>
    <lineage>
        <taxon>Eukaryota</taxon>
        <taxon>Viridiplantae</taxon>
        <taxon>Streptophyta</taxon>
        <taxon>Embryophyta</taxon>
        <taxon>Tracheophyta</taxon>
        <taxon>Spermatophyta</taxon>
        <taxon>Magnoliopsida</taxon>
        <taxon>Amborellales</taxon>
        <taxon>Amborellaceae</taxon>
        <taxon>Amborella</taxon>
    </lineage>
</organism>
<dbReference type="InterPro" id="IPR025659">
    <property type="entry name" value="Tubby-like_C"/>
</dbReference>
<keyword evidence="3" id="KW-1185">Reference proteome</keyword>
<dbReference type="Pfam" id="PF04525">
    <property type="entry name" value="LOR"/>
    <property type="match status" value="1"/>
</dbReference>
<name>W1PTC5_AMBTC</name>
<sequence length="206" mass="22973">MGSEVSVRAIISKEFCSKSEVILNVRKRPNAINGGGLIVRNCSQEVAFRVDGCGTLGLKNQLIVKDASDNSLLLIRKQGGVVQALSFYNKWKGYSEDYEGTQKPVFSIREAVLCFSKRCPIRIYMEGKHCTRDWDFEIQGSFSDRDCVIKDHNGTIVAQVGVTEDIVKTMLRKDVYYVVVQPGFDQAFVLGVIAVLDNMFDGATRC</sequence>
<dbReference type="Gene3D" id="2.40.160.200">
    <property type="entry name" value="LURP1-related"/>
    <property type="match status" value="1"/>
</dbReference>
<gene>
    <name evidence="2" type="ORF">AMTR_s00024p00242840</name>
</gene>
<dbReference type="InterPro" id="IPR038595">
    <property type="entry name" value="LOR_sf"/>
</dbReference>
<dbReference type="AlphaFoldDB" id="W1PTC5"/>
<dbReference type="Gramene" id="ERN11293">
    <property type="protein sequence ID" value="ERN11293"/>
    <property type="gene ID" value="AMTR_s00024p00242840"/>
</dbReference>
<evidence type="ECO:0000313" key="2">
    <source>
        <dbReference type="EMBL" id="ERN11293.1"/>
    </source>
</evidence>
<proteinExistence type="inferred from homology"/>
<comment type="similarity">
    <text evidence="1">Belongs to the LOR family.</text>
</comment>
<dbReference type="InterPro" id="IPR007612">
    <property type="entry name" value="LOR"/>
</dbReference>
<accession>W1PTC5</accession>
<dbReference type="PANTHER" id="PTHR31087">
    <property type="match status" value="1"/>
</dbReference>
<dbReference type="Proteomes" id="UP000017836">
    <property type="component" value="Unassembled WGS sequence"/>
</dbReference>
<protein>
    <recommendedName>
        <fullName evidence="4">Tubby C-terminal domain-containing protein</fullName>
    </recommendedName>
</protein>
<dbReference type="EMBL" id="KI392710">
    <property type="protein sequence ID" value="ERN11293.1"/>
    <property type="molecule type" value="Genomic_DNA"/>
</dbReference>
<dbReference type="KEGG" id="atr:18439485"/>
<dbReference type="OrthoDB" id="1916253at2759"/>
<dbReference type="eggNOG" id="ENOG502QSUY">
    <property type="taxonomic scope" value="Eukaryota"/>
</dbReference>
<dbReference type="HOGENOM" id="CLU_116956_0_0_1"/>
<evidence type="ECO:0000313" key="3">
    <source>
        <dbReference type="Proteomes" id="UP000017836"/>
    </source>
</evidence>
<dbReference type="PANTHER" id="PTHR31087:SF3">
    <property type="entry name" value="PROTEIN LURP-ONE-RELATED 6"/>
    <property type="match status" value="1"/>
</dbReference>
<dbReference type="SUPFAM" id="SSF54518">
    <property type="entry name" value="Tubby C-terminal domain-like"/>
    <property type="match status" value="1"/>
</dbReference>
<reference evidence="3" key="1">
    <citation type="journal article" date="2013" name="Science">
        <title>The Amborella genome and the evolution of flowering plants.</title>
        <authorList>
            <consortium name="Amborella Genome Project"/>
        </authorList>
    </citation>
    <scope>NUCLEOTIDE SEQUENCE [LARGE SCALE GENOMIC DNA]</scope>
</reference>
<dbReference type="OMA" id="PENCYFD"/>
<evidence type="ECO:0000256" key="1">
    <source>
        <dbReference type="ARBA" id="ARBA00005437"/>
    </source>
</evidence>